<comment type="caution">
    <text evidence="7">The sequence shown here is derived from an EMBL/GenBank/DDBJ whole genome shotgun (WGS) entry which is preliminary data.</text>
</comment>
<comment type="subcellular location">
    <subcellularLocation>
        <location evidence="1">Membrane</location>
        <topology evidence="1">Multi-pass membrane protein</topology>
    </subcellularLocation>
</comment>
<evidence type="ECO:0000259" key="6">
    <source>
        <dbReference type="Pfam" id="PF12698"/>
    </source>
</evidence>
<dbReference type="EMBL" id="JAHLDG010000006">
    <property type="protein sequence ID" value="MBU3219480.1"/>
    <property type="molecule type" value="Genomic_DNA"/>
</dbReference>
<feature type="transmembrane region" description="Helical" evidence="5">
    <location>
        <begin position="24"/>
        <end position="44"/>
    </location>
</feature>
<accession>A0ABS6C1X2</accession>
<feature type="transmembrane region" description="Helical" evidence="5">
    <location>
        <begin position="183"/>
        <end position="204"/>
    </location>
</feature>
<evidence type="ECO:0000313" key="7">
    <source>
        <dbReference type="EMBL" id="MBU3219480.1"/>
    </source>
</evidence>
<gene>
    <name evidence="7" type="ORF">KPL27_05090</name>
</gene>
<keyword evidence="8" id="KW-1185">Reference proteome</keyword>
<feature type="domain" description="ABC-2 type transporter transmembrane" evidence="6">
    <location>
        <begin position="62"/>
        <end position="247"/>
    </location>
</feature>
<dbReference type="PANTHER" id="PTHR43229:SF6">
    <property type="entry name" value="ABC-TYPE MULTIDRUG TRANSPORT SYSTEM, PERMEASE COMPONENT"/>
    <property type="match status" value="1"/>
</dbReference>
<evidence type="ECO:0000256" key="5">
    <source>
        <dbReference type="SAM" id="Phobius"/>
    </source>
</evidence>
<evidence type="ECO:0000313" key="8">
    <source>
        <dbReference type="Proteomes" id="UP000740830"/>
    </source>
</evidence>
<organism evidence="7 8">
    <name type="scientific">Clostridium algidicarnis</name>
    <dbReference type="NCBI Taxonomy" id="37659"/>
    <lineage>
        <taxon>Bacteria</taxon>
        <taxon>Bacillati</taxon>
        <taxon>Bacillota</taxon>
        <taxon>Clostridia</taxon>
        <taxon>Eubacteriales</taxon>
        <taxon>Clostridiaceae</taxon>
        <taxon>Clostridium</taxon>
    </lineage>
</organism>
<feature type="transmembrane region" description="Helical" evidence="5">
    <location>
        <begin position="231"/>
        <end position="249"/>
    </location>
</feature>
<evidence type="ECO:0000256" key="3">
    <source>
        <dbReference type="ARBA" id="ARBA00022989"/>
    </source>
</evidence>
<dbReference type="InterPro" id="IPR013525">
    <property type="entry name" value="ABC2_TM"/>
</dbReference>
<feature type="transmembrane region" description="Helical" evidence="5">
    <location>
        <begin position="108"/>
        <end position="131"/>
    </location>
</feature>
<feature type="transmembrane region" description="Helical" evidence="5">
    <location>
        <begin position="143"/>
        <end position="171"/>
    </location>
</feature>
<dbReference type="RefSeq" id="WP_185158533.1">
    <property type="nucleotide sequence ID" value="NZ_JACKWW010000008.1"/>
</dbReference>
<keyword evidence="3 5" id="KW-1133">Transmembrane helix</keyword>
<dbReference type="Pfam" id="PF12698">
    <property type="entry name" value="ABC2_membrane_3"/>
    <property type="match status" value="1"/>
</dbReference>
<reference evidence="7 8" key="1">
    <citation type="submission" date="2021-06" db="EMBL/GenBank/DDBJ databases">
        <title>Clostridia strains as spoilage organisms.</title>
        <authorList>
            <person name="Wambui J."/>
            <person name="Stephan R."/>
            <person name="Stevens M.J.A."/>
        </authorList>
    </citation>
    <scope>NUCLEOTIDE SEQUENCE [LARGE SCALE GENOMIC DNA]</scope>
    <source>
        <strain evidence="7 8">CM013</strain>
    </source>
</reference>
<dbReference type="InterPro" id="IPR051784">
    <property type="entry name" value="Nod_factor_ABC_transporter"/>
</dbReference>
<feature type="transmembrane region" description="Helical" evidence="5">
    <location>
        <begin position="64"/>
        <end position="87"/>
    </location>
</feature>
<evidence type="ECO:0000256" key="1">
    <source>
        <dbReference type="ARBA" id="ARBA00004141"/>
    </source>
</evidence>
<name>A0ABS6C1X2_9CLOT</name>
<evidence type="ECO:0000256" key="4">
    <source>
        <dbReference type="ARBA" id="ARBA00023136"/>
    </source>
</evidence>
<sequence>MKKVFYLFKVSINKSVKELVRYKFNTISDIMSFYALFIAMFFGMKSFGASMNVTPVALGETLEGFVAGYFLWTVMVMAYSDTANSVITDASRGTLEQISMSNLGLRNILIVRSITNLIVNLLVCFIVLFSIMATTNYWLNIKVFQLLIIILMGIFSILGIALIFGGLALIFKKIQSLLNIIQYFLIGLVIPGPNTFSPLITSILPFRPTIEKVYNIAVGGESLMDSSLGDFGIIIANSVVYFLIGLFIFNQCNRIAKKKGLLGQY</sequence>
<keyword evidence="4 5" id="KW-0472">Membrane</keyword>
<dbReference type="PANTHER" id="PTHR43229">
    <property type="entry name" value="NODULATION PROTEIN J"/>
    <property type="match status" value="1"/>
</dbReference>
<keyword evidence="2 5" id="KW-0812">Transmembrane</keyword>
<protein>
    <submittedName>
        <fullName evidence="7">ABC transporter permease</fullName>
    </submittedName>
</protein>
<evidence type="ECO:0000256" key="2">
    <source>
        <dbReference type="ARBA" id="ARBA00022692"/>
    </source>
</evidence>
<proteinExistence type="predicted"/>
<dbReference type="Proteomes" id="UP000740830">
    <property type="component" value="Unassembled WGS sequence"/>
</dbReference>